<dbReference type="Proteomes" id="UP000177515">
    <property type="component" value="Chromosome 1"/>
</dbReference>
<evidence type="ECO:0000313" key="2">
    <source>
        <dbReference type="Proteomes" id="UP000177515"/>
    </source>
</evidence>
<evidence type="ECO:0000313" key="1">
    <source>
        <dbReference type="EMBL" id="AOZ05858.1"/>
    </source>
</evidence>
<gene>
    <name evidence="1" type="ORF">BKK80_08540</name>
</gene>
<evidence type="ECO:0008006" key="3">
    <source>
        <dbReference type="Google" id="ProtNLM"/>
    </source>
</evidence>
<keyword evidence="2" id="KW-1185">Reference proteome</keyword>
<reference evidence="1 2" key="1">
    <citation type="submission" date="2016-10" db="EMBL/GenBank/DDBJ databases">
        <title>Complete genome sequences of three Cupriavidus strains isolated from various Malaysian environments.</title>
        <authorList>
            <person name="Abdullah A.A.-A."/>
            <person name="Shafie N.A.H."/>
            <person name="Lau N.S."/>
        </authorList>
    </citation>
    <scope>NUCLEOTIDE SEQUENCE [LARGE SCALE GENOMIC DNA]</scope>
    <source>
        <strain evidence="1 2">USMAA1020</strain>
    </source>
</reference>
<dbReference type="RefSeq" id="WP_071068921.1">
    <property type="nucleotide sequence ID" value="NZ_CP017754.1"/>
</dbReference>
<accession>A0ABM6F3M2</accession>
<sequence>MATQIQCTSAELPNLMPLLATLTDFTLNVIPAAITTAAQAAQAVVQPAVPTPVAQVVAPTPVAPVASVAPVEDSATMSTAEVMELFDYATPQAVADLMQRAEIPAVQRGRNNYYERAKVLALKKLYSETFSLSEASELVGYKNPSGLLLHIGQRRITPTMVAGHMRFRVKDLEQFEKLRGPVRRRW</sequence>
<organism evidence="1 2">
    <name type="scientific">Cupriavidus malaysiensis</name>
    <dbReference type="NCBI Taxonomy" id="367825"/>
    <lineage>
        <taxon>Bacteria</taxon>
        <taxon>Pseudomonadati</taxon>
        <taxon>Pseudomonadota</taxon>
        <taxon>Betaproteobacteria</taxon>
        <taxon>Burkholderiales</taxon>
        <taxon>Burkholderiaceae</taxon>
        <taxon>Cupriavidus</taxon>
    </lineage>
</organism>
<protein>
    <recommendedName>
        <fullName evidence="3">Helix-turn-helix domain-containing protein</fullName>
    </recommendedName>
</protein>
<dbReference type="EMBL" id="CP017754">
    <property type="protein sequence ID" value="AOZ05858.1"/>
    <property type="molecule type" value="Genomic_DNA"/>
</dbReference>
<name>A0ABM6F3M2_9BURK</name>
<proteinExistence type="predicted"/>